<feature type="transmembrane region" description="Helical" evidence="1">
    <location>
        <begin position="22"/>
        <end position="41"/>
    </location>
</feature>
<feature type="transmembrane region" description="Helical" evidence="1">
    <location>
        <begin position="47"/>
        <end position="66"/>
    </location>
</feature>
<organism evidence="3 4">
    <name type="scientific">Fodinibacter luteus</name>
    <dbReference type="NCBI Taxonomy" id="552064"/>
    <lineage>
        <taxon>Bacteria</taxon>
        <taxon>Bacillati</taxon>
        <taxon>Actinomycetota</taxon>
        <taxon>Actinomycetes</taxon>
        <taxon>Micrococcales</taxon>
        <taxon>Intrasporangiaceae</taxon>
        <taxon>Fodinibacter (ex Wang et al. 2009)</taxon>
    </lineage>
</organism>
<evidence type="ECO:0000256" key="1">
    <source>
        <dbReference type="SAM" id="Phobius"/>
    </source>
</evidence>
<keyword evidence="4" id="KW-1185">Reference proteome</keyword>
<reference evidence="4" key="1">
    <citation type="journal article" date="2019" name="Int. J. Syst. Evol. Microbiol.">
        <title>The Global Catalogue of Microorganisms (GCM) 10K type strain sequencing project: providing services to taxonomists for standard genome sequencing and annotation.</title>
        <authorList>
            <consortium name="The Broad Institute Genomics Platform"/>
            <consortium name="The Broad Institute Genome Sequencing Center for Infectious Disease"/>
            <person name="Wu L."/>
            <person name="Ma J."/>
        </authorList>
    </citation>
    <scope>NUCLEOTIDE SEQUENCE [LARGE SCALE GENOMIC DNA]</scope>
    <source>
        <strain evidence="4">JCM 17809</strain>
    </source>
</reference>
<dbReference type="InterPro" id="IPR019692">
    <property type="entry name" value="CFP-6_PH"/>
</dbReference>
<dbReference type="Proteomes" id="UP001500945">
    <property type="component" value="Unassembled WGS sequence"/>
</dbReference>
<dbReference type="RefSeq" id="WP_345203605.1">
    <property type="nucleotide sequence ID" value="NZ_BAABGM010000008.1"/>
</dbReference>
<dbReference type="EMBL" id="BAABGM010000008">
    <property type="protein sequence ID" value="GAA4402236.1"/>
    <property type="molecule type" value="Genomic_DNA"/>
</dbReference>
<accession>A0ABP8K948</accession>
<gene>
    <name evidence="3" type="ORF">GCM10023168_12520</name>
</gene>
<name>A0ABP8K948_9MICO</name>
<protein>
    <recommendedName>
        <fullName evidence="2">Low molecular weight protein antigen 6 PH domain-containing protein</fullName>
    </recommendedName>
</protein>
<sequence length="157" mass="16535">MSVPAQGPGAPDAPFRPRRGRVMPLVMAGVALVVCAGVAVGMGRTGWAVGDQLALVGLGAGLAAFLGRYASIRAVPDDVGLTVRNLMVTRTVLWEEVVDVRFPEGAPWVSLELEDTDELAVMAIQRADGDLARAEAGRLAALVADHRGRRRGARQGR</sequence>
<keyword evidence="1" id="KW-0472">Membrane</keyword>
<feature type="domain" description="Low molecular weight protein antigen 6 PH" evidence="2">
    <location>
        <begin position="77"/>
        <end position="139"/>
    </location>
</feature>
<keyword evidence="1" id="KW-0812">Transmembrane</keyword>
<evidence type="ECO:0000313" key="3">
    <source>
        <dbReference type="EMBL" id="GAA4402236.1"/>
    </source>
</evidence>
<comment type="caution">
    <text evidence="3">The sequence shown here is derived from an EMBL/GenBank/DDBJ whole genome shotgun (WGS) entry which is preliminary data.</text>
</comment>
<proteinExistence type="predicted"/>
<keyword evidence="1" id="KW-1133">Transmembrane helix</keyword>
<evidence type="ECO:0000313" key="4">
    <source>
        <dbReference type="Proteomes" id="UP001500945"/>
    </source>
</evidence>
<dbReference type="Pfam" id="PF10756">
    <property type="entry name" value="bPH_6"/>
    <property type="match status" value="1"/>
</dbReference>
<evidence type="ECO:0000259" key="2">
    <source>
        <dbReference type="Pfam" id="PF10756"/>
    </source>
</evidence>